<dbReference type="AlphaFoldDB" id="A0AAN8BZP8"/>
<feature type="compositionally biased region" description="Gly residues" evidence="1">
    <location>
        <begin position="257"/>
        <end position="267"/>
    </location>
</feature>
<feature type="compositionally biased region" description="Gly residues" evidence="1">
    <location>
        <begin position="198"/>
        <end position="213"/>
    </location>
</feature>
<accession>A0AAN8BZP8</accession>
<dbReference type="EMBL" id="JAULUE010002054">
    <property type="protein sequence ID" value="KAK5894314.1"/>
    <property type="molecule type" value="Genomic_DNA"/>
</dbReference>
<dbReference type="Proteomes" id="UP001335648">
    <property type="component" value="Unassembled WGS sequence"/>
</dbReference>
<feature type="region of interest" description="Disordered" evidence="1">
    <location>
        <begin position="27"/>
        <end position="300"/>
    </location>
</feature>
<sequence length="499" mass="52658">MPLSPNDMEIDCDLLSVSKAYHLGQEETDWFEKPRASSRHYGSSHSTGRTRHGVKHTYHDYDEPPEEDLWPQDEYGHGGRHSTSRDHRQHGSSSRHSSGSRQPDEPRASRSSKGHPKDPSMRQDPSVRSSSTGRRGESRSGGYHSSDYSRDPAGPHHGQRSSRQGDPHRSSRSKSQPPGDMQGQPGSSRSGSSSRGQGSSGGPTGSGRQGGPGLQTDGAPGQRTQLQQQAQTSATRPGQPSAASTMGPQQQPPAQGQGMGMGMGMGPGQAKPGQMGPASGPMGQVRQTGPAGTTPANMAKIDTPPVTAIGAKAAPVIAAKAALPPLTGIGSKAAPRPGGIGSAAAGVPGMEGDGMLSKILPGNAAEQAGKLGDAISEKDDEERREQRGELSLLPTRTGILWMFHVSGLSTHCQREHAALSESSDNHANPTSMLYPAFPSQIISLHQTTAEPSKPPVAVSPPFIEKNWQPKVKMCLCGYSSMPVEGAKHQRRSTQLLEDE</sequence>
<protein>
    <submittedName>
        <fullName evidence="2">Uncharacterized protein</fullName>
    </submittedName>
</protein>
<proteinExistence type="predicted"/>
<comment type="caution">
    <text evidence="2">The sequence shown here is derived from an EMBL/GenBank/DDBJ whole genome shotgun (WGS) entry which is preliminary data.</text>
</comment>
<feature type="compositionally biased region" description="Low complexity" evidence="1">
    <location>
        <begin position="268"/>
        <end position="278"/>
    </location>
</feature>
<evidence type="ECO:0000313" key="3">
    <source>
        <dbReference type="Proteomes" id="UP001335648"/>
    </source>
</evidence>
<feature type="compositionally biased region" description="Basic residues" evidence="1">
    <location>
        <begin position="78"/>
        <end position="90"/>
    </location>
</feature>
<feature type="compositionally biased region" description="Polar residues" evidence="1">
    <location>
        <begin position="285"/>
        <end position="296"/>
    </location>
</feature>
<feature type="compositionally biased region" description="Low complexity" evidence="1">
    <location>
        <begin position="183"/>
        <end position="197"/>
    </location>
</feature>
<feature type="compositionally biased region" description="Low complexity" evidence="1">
    <location>
        <begin position="222"/>
        <end position="236"/>
    </location>
</feature>
<evidence type="ECO:0000313" key="2">
    <source>
        <dbReference type="EMBL" id="KAK5894314.1"/>
    </source>
</evidence>
<evidence type="ECO:0000256" key="1">
    <source>
        <dbReference type="SAM" id="MobiDB-lite"/>
    </source>
</evidence>
<keyword evidence="3" id="KW-1185">Reference proteome</keyword>
<gene>
    <name evidence="2" type="ORF">CesoFtcFv8_011019</name>
</gene>
<feature type="compositionally biased region" description="Low complexity" evidence="1">
    <location>
        <begin position="246"/>
        <end position="256"/>
    </location>
</feature>
<name>A0AAN8BZP8_9TELE</name>
<feature type="compositionally biased region" description="Low complexity" evidence="1">
    <location>
        <begin position="91"/>
        <end position="101"/>
    </location>
</feature>
<organism evidence="2 3">
    <name type="scientific">Champsocephalus esox</name>
    <name type="common">pike icefish</name>
    <dbReference type="NCBI Taxonomy" id="159716"/>
    <lineage>
        <taxon>Eukaryota</taxon>
        <taxon>Metazoa</taxon>
        <taxon>Chordata</taxon>
        <taxon>Craniata</taxon>
        <taxon>Vertebrata</taxon>
        <taxon>Euteleostomi</taxon>
        <taxon>Actinopterygii</taxon>
        <taxon>Neopterygii</taxon>
        <taxon>Teleostei</taxon>
        <taxon>Neoteleostei</taxon>
        <taxon>Acanthomorphata</taxon>
        <taxon>Eupercaria</taxon>
        <taxon>Perciformes</taxon>
        <taxon>Notothenioidei</taxon>
        <taxon>Channichthyidae</taxon>
        <taxon>Champsocephalus</taxon>
    </lineage>
</organism>
<reference evidence="2 3" key="1">
    <citation type="journal article" date="2023" name="Mol. Biol. Evol.">
        <title>Genomics of Secondarily Temperate Adaptation in the Only Non-Antarctic Icefish.</title>
        <authorList>
            <person name="Rivera-Colon A.G."/>
            <person name="Rayamajhi N."/>
            <person name="Minhas B.F."/>
            <person name="Madrigal G."/>
            <person name="Bilyk K.T."/>
            <person name="Yoon V."/>
            <person name="Hune M."/>
            <person name="Gregory S."/>
            <person name="Cheng C.H.C."/>
            <person name="Catchen J.M."/>
        </authorList>
    </citation>
    <scope>NUCLEOTIDE SEQUENCE [LARGE SCALE GENOMIC DNA]</scope>
    <source>
        <strain evidence="2">JC2023a</strain>
    </source>
</reference>